<dbReference type="FunFam" id="3.40.50.800:FF:000015">
    <property type="entry name" value="Histidyl-tRNA synthetase, mitochondrial"/>
    <property type="match status" value="1"/>
</dbReference>
<evidence type="ECO:0000256" key="2">
    <source>
        <dbReference type="ARBA" id="ARBA00008226"/>
    </source>
</evidence>
<dbReference type="EC" id="6.1.1.21" evidence="3"/>
<evidence type="ECO:0000256" key="5">
    <source>
        <dbReference type="ARBA" id="ARBA00022741"/>
    </source>
</evidence>
<dbReference type="InterPro" id="IPR041715">
    <property type="entry name" value="HisRS-like_core"/>
</dbReference>
<evidence type="ECO:0000313" key="10">
    <source>
        <dbReference type="EMBL" id="KIW65597.1"/>
    </source>
</evidence>
<dbReference type="STRING" id="5601.A0A0D2DU20"/>
<dbReference type="GO" id="GO:0004821">
    <property type="term" value="F:histidine-tRNA ligase activity"/>
    <property type="evidence" value="ECO:0007669"/>
    <property type="project" value="UniProtKB-EC"/>
</dbReference>
<accession>A0A0D2DU20</accession>
<dbReference type="InterPro" id="IPR006195">
    <property type="entry name" value="aa-tRNA-synth_II"/>
</dbReference>
<dbReference type="EMBL" id="KN846960">
    <property type="protein sequence ID" value="KIW65597.1"/>
    <property type="molecule type" value="Genomic_DNA"/>
</dbReference>
<dbReference type="Gene3D" id="3.40.50.800">
    <property type="entry name" value="Anticodon-binding domain"/>
    <property type="match status" value="1"/>
</dbReference>
<dbReference type="PANTHER" id="PTHR11476">
    <property type="entry name" value="HISTIDYL-TRNA SYNTHETASE"/>
    <property type="match status" value="1"/>
</dbReference>
<dbReference type="GO" id="GO:0005829">
    <property type="term" value="C:cytosol"/>
    <property type="evidence" value="ECO:0007669"/>
    <property type="project" value="TreeGrafter"/>
</dbReference>
<keyword evidence="5" id="KW-0547">Nucleotide-binding</keyword>
<comment type="catalytic activity">
    <reaction evidence="7">
        <text>tRNA(His) + L-histidine + ATP = L-histidyl-tRNA(His) + AMP + diphosphate + H(+)</text>
        <dbReference type="Rhea" id="RHEA:17313"/>
        <dbReference type="Rhea" id="RHEA-COMP:9665"/>
        <dbReference type="Rhea" id="RHEA-COMP:9689"/>
        <dbReference type="ChEBI" id="CHEBI:15378"/>
        <dbReference type="ChEBI" id="CHEBI:30616"/>
        <dbReference type="ChEBI" id="CHEBI:33019"/>
        <dbReference type="ChEBI" id="CHEBI:57595"/>
        <dbReference type="ChEBI" id="CHEBI:78442"/>
        <dbReference type="ChEBI" id="CHEBI:78527"/>
        <dbReference type="ChEBI" id="CHEBI:456215"/>
        <dbReference type="EC" id="6.1.1.21"/>
    </reaction>
</comment>
<dbReference type="InterPro" id="IPR004154">
    <property type="entry name" value="Anticodon-bd"/>
</dbReference>
<dbReference type="InterPro" id="IPR036621">
    <property type="entry name" value="Anticodon-bd_dom_sf"/>
</dbReference>
<dbReference type="GO" id="GO:0000166">
    <property type="term" value="F:nucleotide binding"/>
    <property type="evidence" value="ECO:0007669"/>
    <property type="project" value="UniProtKB-KW"/>
</dbReference>
<dbReference type="InterPro" id="IPR045864">
    <property type="entry name" value="aa-tRNA-synth_II/BPL/LPL"/>
</dbReference>
<evidence type="ECO:0000256" key="7">
    <source>
        <dbReference type="ARBA" id="ARBA00047639"/>
    </source>
</evidence>
<evidence type="ECO:0000259" key="9">
    <source>
        <dbReference type="PROSITE" id="PS50862"/>
    </source>
</evidence>
<comment type="subcellular location">
    <subcellularLocation>
        <location evidence="1">Cytoplasm</location>
    </subcellularLocation>
</comment>
<reference evidence="10 11" key="1">
    <citation type="submission" date="2015-01" db="EMBL/GenBank/DDBJ databases">
        <title>The Genome Sequence of Capronia semiimmersa CBS27337.</title>
        <authorList>
            <consortium name="The Broad Institute Genomics Platform"/>
            <person name="Cuomo C."/>
            <person name="de Hoog S."/>
            <person name="Gorbushina A."/>
            <person name="Stielow B."/>
            <person name="Teixiera M."/>
            <person name="Abouelleil A."/>
            <person name="Chapman S.B."/>
            <person name="Priest M."/>
            <person name="Young S.K."/>
            <person name="Wortman J."/>
            <person name="Nusbaum C."/>
            <person name="Birren B."/>
        </authorList>
    </citation>
    <scope>NUCLEOTIDE SEQUENCE [LARGE SCALE GENOMIC DNA]</scope>
    <source>
        <strain evidence="10 11">CBS 27337</strain>
    </source>
</reference>
<comment type="similarity">
    <text evidence="2">Belongs to the class-II aminoacyl-tRNA synthetase family.</text>
</comment>
<dbReference type="GO" id="GO:0006427">
    <property type="term" value="P:histidyl-tRNA aminoacylation"/>
    <property type="evidence" value="ECO:0007669"/>
    <property type="project" value="TreeGrafter"/>
</dbReference>
<evidence type="ECO:0000256" key="6">
    <source>
        <dbReference type="ARBA" id="ARBA00030619"/>
    </source>
</evidence>
<proteinExistence type="inferred from homology"/>
<sequence>MCGPLRLWRTSSLRIRSFVPASQRPVRLSYCIRFCATMAKEKKNKNKETLKNPKGTRDWFGDDIVLLKAIRRQIETVFEKYRAQELDTPVFELQEVLKGKYGEDSKLIYDLQDQGGELLSLRYDMTVPFARWLAMNPDIESSKRYAIGKVYRRDQPAISKGRMREFWQCDIDFAGETAPMFNDSEIISCVVKIFEALEWTRYTIKLNDRRILDGLFEVSGVPEDKLRTISSAVDKLDKLPWEEVKKEMVEQKGLDESVADKIRTYVTRKGGKELLEELQKDEALMNNPKAKKGIEEMGLLMRYLQRWKALDKISFDLSLARGLDYYTGVIYEVVTEGSAGVSAPAPTAVEESAPPMPPVASTESGSTDPPVAPTSTANGVPRRGKEKKKVSEDEDRSDDPTVGVGSVAAGGRYDNLVERFRPGANMPCVGVSFGIDRIIAITKARIAKGERFSYIKANRTDAYIMAFGGSGFSGMFEERIDVLAALREAGLRAETFSKQKAKLQKQFQLADRAAAPVAVILGEDEQARGEVKVKQMGLPDGHPEKDGVLVKGADLIAKVQAVLEQLDK</sequence>
<dbReference type="CDD" id="cd00773">
    <property type="entry name" value="HisRS-like_core"/>
    <property type="match status" value="1"/>
</dbReference>
<dbReference type="HOGENOM" id="CLU_025113_4_2_1"/>
<feature type="compositionally biased region" description="Polar residues" evidence="8">
    <location>
        <begin position="361"/>
        <end position="378"/>
    </location>
</feature>
<protein>
    <recommendedName>
        <fullName evidence="3">histidine--tRNA ligase</fullName>
        <ecNumber evidence="3">6.1.1.21</ecNumber>
    </recommendedName>
    <alternativeName>
        <fullName evidence="6">Histidyl-tRNA synthetase</fullName>
    </alternativeName>
</protein>
<name>A0A0D2DU20_9EURO</name>
<dbReference type="Pfam" id="PF13393">
    <property type="entry name" value="tRNA-synt_His"/>
    <property type="match status" value="1"/>
</dbReference>
<keyword evidence="11" id="KW-1185">Reference proteome</keyword>
<evidence type="ECO:0000256" key="1">
    <source>
        <dbReference type="ARBA" id="ARBA00004496"/>
    </source>
</evidence>
<keyword evidence="4" id="KW-0963">Cytoplasm</keyword>
<dbReference type="Proteomes" id="UP000054266">
    <property type="component" value="Unassembled WGS sequence"/>
</dbReference>
<dbReference type="Gene3D" id="3.30.930.10">
    <property type="entry name" value="Bira Bifunctional Protein, Domain 2"/>
    <property type="match status" value="2"/>
</dbReference>
<dbReference type="PROSITE" id="PS50862">
    <property type="entry name" value="AA_TRNA_LIGASE_II"/>
    <property type="match status" value="1"/>
</dbReference>
<dbReference type="SUPFAM" id="SSF55681">
    <property type="entry name" value="Class II aaRS and biotin synthetases"/>
    <property type="match status" value="1"/>
</dbReference>
<organism evidence="10 11">
    <name type="scientific">Phialophora macrospora</name>
    <dbReference type="NCBI Taxonomy" id="1851006"/>
    <lineage>
        <taxon>Eukaryota</taxon>
        <taxon>Fungi</taxon>
        <taxon>Dikarya</taxon>
        <taxon>Ascomycota</taxon>
        <taxon>Pezizomycotina</taxon>
        <taxon>Eurotiomycetes</taxon>
        <taxon>Chaetothyriomycetidae</taxon>
        <taxon>Chaetothyriales</taxon>
        <taxon>Herpotrichiellaceae</taxon>
        <taxon>Phialophora</taxon>
    </lineage>
</organism>
<feature type="domain" description="Aminoacyl-transfer RNA synthetases class-II family profile" evidence="9">
    <location>
        <begin position="55"/>
        <end position="441"/>
    </location>
</feature>
<evidence type="ECO:0000313" key="11">
    <source>
        <dbReference type="Proteomes" id="UP000054266"/>
    </source>
</evidence>
<evidence type="ECO:0000256" key="4">
    <source>
        <dbReference type="ARBA" id="ARBA00022490"/>
    </source>
</evidence>
<evidence type="ECO:0000256" key="8">
    <source>
        <dbReference type="SAM" id="MobiDB-lite"/>
    </source>
</evidence>
<dbReference type="GO" id="GO:0032543">
    <property type="term" value="P:mitochondrial translation"/>
    <property type="evidence" value="ECO:0007669"/>
    <property type="project" value="TreeGrafter"/>
</dbReference>
<dbReference type="GO" id="GO:0003723">
    <property type="term" value="F:RNA binding"/>
    <property type="evidence" value="ECO:0007669"/>
    <property type="project" value="TreeGrafter"/>
</dbReference>
<dbReference type="PANTHER" id="PTHR11476:SF7">
    <property type="entry name" value="HISTIDINE--TRNA LIGASE"/>
    <property type="match status" value="1"/>
</dbReference>
<dbReference type="AlphaFoldDB" id="A0A0D2DU20"/>
<dbReference type="GO" id="GO:0005739">
    <property type="term" value="C:mitochondrion"/>
    <property type="evidence" value="ECO:0007669"/>
    <property type="project" value="TreeGrafter"/>
</dbReference>
<gene>
    <name evidence="10" type="ORF">PV04_07842</name>
</gene>
<feature type="region of interest" description="Disordered" evidence="8">
    <location>
        <begin position="341"/>
        <end position="406"/>
    </location>
</feature>
<dbReference type="Pfam" id="PF03129">
    <property type="entry name" value="HGTP_anticodon"/>
    <property type="match status" value="1"/>
</dbReference>
<evidence type="ECO:0000256" key="3">
    <source>
        <dbReference type="ARBA" id="ARBA00012815"/>
    </source>
</evidence>
<dbReference type="SUPFAM" id="SSF52954">
    <property type="entry name" value="Class II aaRS ABD-related"/>
    <property type="match status" value="1"/>
</dbReference>